<proteinExistence type="predicted"/>
<feature type="compositionally biased region" description="Basic and acidic residues" evidence="1">
    <location>
        <begin position="188"/>
        <end position="203"/>
    </location>
</feature>
<comment type="caution">
    <text evidence="2">The sequence shown here is derived from an EMBL/GenBank/DDBJ whole genome shotgun (WGS) entry which is preliminary data.</text>
</comment>
<dbReference type="EMBL" id="JACGCM010000309">
    <property type="protein sequence ID" value="KAF6173844.1"/>
    <property type="molecule type" value="Genomic_DNA"/>
</dbReference>
<dbReference type="Proteomes" id="UP000541444">
    <property type="component" value="Unassembled WGS sequence"/>
</dbReference>
<reference evidence="2 3" key="1">
    <citation type="journal article" date="2020" name="IScience">
        <title>Genome Sequencing of the Endangered Kingdonia uniflora (Circaeasteraceae, Ranunculales) Reveals Potential Mechanisms of Evolutionary Specialization.</title>
        <authorList>
            <person name="Sun Y."/>
            <person name="Deng T."/>
            <person name="Zhang A."/>
            <person name="Moore M.J."/>
            <person name="Landis J.B."/>
            <person name="Lin N."/>
            <person name="Zhang H."/>
            <person name="Zhang X."/>
            <person name="Huang J."/>
            <person name="Zhang X."/>
            <person name="Sun H."/>
            <person name="Wang H."/>
        </authorList>
    </citation>
    <scope>NUCLEOTIDE SEQUENCE [LARGE SCALE GENOMIC DNA]</scope>
    <source>
        <strain evidence="2">TB1705</strain>
        <tissue evidence="2">Leaf</tissue>
    </source>
</reference>
<protein>
    <submittedName>
        <fullName evidence="2">Uncharacterized protein</fullName>
    </submittedName>
</protein>
<evidence type="ECO:0000313" key="3">
    <source>
        <dbReference type="Proteomes" id="UP000541444"/>
    </source>
</evidence>
<evidence type="ECO:0000256" key="1">
    <source>
        <dbReference type="SAM" id="MobiDB-lite"/>
    </source>
</evidence>
<dbReference type="OrthoDB" id="1936908at2759"/>
<gene>
    <name evidence="2" type="ORF">GIB67_039795</name>
</gene>
<keyword evidence="3" id="KW-1185">Reference proteome</keyword>
<feature type="region of interest" description="Disordered" evidence="1">
    <location>
        <begin position="308"/>
        <end position="347"/>
    </location>
</feature>
<sequence length="423" mass="47061">MTTTLFTILPTIKGDEFYRAAQAILDIPNKSLYFIIMQSTFKSSSMKKLRTKTSNKSKAKECWLILVESGEYDTTIAPFSTEVLVLMSRRILEAEEVPKYSLKSAYVIIEVKWEEGGYKLEVMEGGMVLGGEGVTVGAGIGEEDLKLGWASKDLAKRGVNCYCPSLKWLDTIAKEEISMLIERAKRANERDTKSARKQGDRGRGRGRVVGHGHRGLCCGTLADEPAISQESLGSVPIGQGVPPAPVVPEKPVILPTMVVLVQEEEQGKMKFLKGLRLYYLKFLIASGASSYREILSKVLGIEQNDVEERKSKDLRSQQRQDRRADKGKSVQTQYESLGPKRQKLGVTDEAPNRFMGGQHSDRPRLVLVSVRTAGRGGTLGSFVQTQPEVLSHYDSFGDLLVTIQGLSFSRFSKDSFRVRRVDR</sequence>
<name>A0A7J7P3Y1_9MAGN</name>
<accession>A0A7J7P3Y1</accession>
<feature type="region of interest" description="Disordered" evidence="1">
    <location>
        <begin position="188"/>
        <end position="207"/>
    </location>
</feature>
<organism evidence="2 3">
    <name type="scientific">Kingdonia uniflora</name>
    <dbReference type="NCBI Taxonomy" id="39325"/>
    <lineage>
        <taxon>Eukaryota</taxon>
        <taxon>Viridiplantae</taxon>
        <taxon>Streptophyta</taxon>
        <taxon>Embryophyta</taxon>
        <taxon>Tracheophyta</taxon>
        <taxon>Spermatophyta</taxon>
        <taxon>Magnoliopsida</taxon>
        <taxon>Ranunculales</taxon>
        <taxon>Circaeasteraceae</taxon>
        <taxon>Kingdonia</taxon>
    </lineage>
</organism>
<feature type="compositionally biased region" description="Basic and acidic residues" evidence="1">
    <location>
        <begin position="308"/>
        <end position="328"/>
    </location>
</feature>
<dbReference type="AlphaFoldDB" id="A0A7J7P3Y1"/>
<evidence type="ECO:0000313" key="2">
    <source>
        <dbReference type="EMBL" id="KAF6173844.1"/>
    </source>
</evidence>